<evidence type="ECO:0000313" key="1">
    <source>
        <dbReference type="EMBL" id="KAJ5091974.1"/>
    </source>
</evidence>
<proteinExistence type="predicted"/>
<protein>
    <submittedName>
        <fullName evidence="1">Uncharacterized protein</fullName>
    </submittedName>
</protein>
<dbReference type="GeneID" id="81396540"/>
<dbReference type="Pfam" id="PF11951">
    <property type="entry name" value="Fungal_trans_2"/>
    <property type="match status" value="1"/>
</dbReference>
<dbReference type="OrthoDB" id="3525185at2759"/>
<keyword evidence="2" id="KW-1185">Reference proteome</keyword>
<evidence type="ECO:0000313" key="2">
    <source>
        <dbReference type="Proteomes" id="UP001141434"/>
    </source>
</evidence>
<accession>A0A9W9F1R8</accession>
<organism evidence="1 2">
    <name type="scientific">Penicillium alfredii</name>
    <dbReference type="NCBI Taxonomy" id="1506179"/>
    <lineage>
        <taxon>Eukaryota</taxon>
        <taxon>Fungi</taxon>
        <taxon>Dikarya</taxon>
        <taxon>Ascomycota</taxon>
        <taxon>Pezizomycotina</taxon>
        <taxon>Eurotiomycetes</taxon>
        <taxon>Eurotiomycetidae</taxon>
        <taxon>Eurotiales</taxon>
        <taxon>Aspergillaceae</taxon>
        <taxon>Penicillium</taxon>
    </lineage>
</organism>
<reference evidence="1" key="2">
    <citation type="journal article" date="2023" name="IMA Fungus">
        <title>Comparative genomic study of the Penicillium genus elucidates a diverse pangenome and 15 lateral gene transfer events.</title>
        <authorList>
            <person name="Petersen C."/>
            <person name="Sorensen T."/>
            <person name="Nielsen M.R."/>
            <person name="Sondergaard T.E."/>
            <person name="Sorensen J.L."/>
            <person name="Fitzpatrick D.A."/>
            <person name="Frisvad J.C."/>
            <person name="Nielsen K.L."/>
        </authorList>
    </citation>
    <scope>NUCLEOTIDE SEQUENCE</scope>
    <source>
        <strain evidence="1">IBT 34128</strain>
    </source>
</reference>
<dbReference type="EMBL" id="JAPMSZ010000009">
    <property type="protein sequence ID" value="KAJ5091974.1"/>
    <property type="molecule type" value="Genomic_DNA"/>
</dbReference>
<gene>
    <name evidence="1" type="ORF">NUU61_006844</name>
</gene>
<dbReference type="PANTHER" id="PTHR38111">
    <property type="entry name" value="ZN(2)-C6 FUNGAL-TYPE DOMAIN-CONTAINING PROTEIN-RELATED"/>
    <property type="match status" value="1"/>
</dbReference>
<name>A0A9W9F1R8_9EURO</name>
<reference evidence="1" key="1">
    <citation type="submission" date="2022-11" db="EMBL/GenBank/DDBJ databases">
        <authorList>
            <person name="Petersen C."/>
        </authorList>
    </citation>
    <scope>NUCLEOTIDE SEQUENCE</scope>
    <source>
        <strain evidence="1">IBT 34128</strain>
    </source>
</reference>
<dbReference type="Proteomes" id="UP001141434">
    <property type="component" value="Unassembled WGS sequence"/>
</dbReference>
<dbReference type="AlphaFoldDB" id="A0A9W9F1R8"/>
<dbReference type="InterPro" id="IPR053178">
    <property type="entry name" value="Osmoadaptation_assoc"/>
</dbReference>
<dbReference type="RefSeq" id="XP_056510171.1">
    <property type="nucleotide sequence ID" value="XM_056657371.1"/>
</dbReference>
<dbReference type="InterPro" id="IPR021858">
    <property type="entry name" value="Fun_TF"/>
</dbReference>
<comment type="caution">
    <text evidence="1">The sequence shown here is derived from an EMBL/GenBank/DDBJ whole genome shotgun (WGS) entry which is preliminary data.</text>
</comment>
<dbReference type="PANTHER" id="PTHR38111:SF6">
    <property type="entry name" value="FINGER DOMAIN PROTEIN, PUTATIVE (AFU_ORTHOLOGUE AFUA_8G01940)-RELATED"/>
    <property type="match status" value="1"/>
</dbReference>
<sequence>MALDLQQREVFGLFVDATFPGLYYAWSTRVDVTFMDFVRQQSDAPTDALVWGIRTLGTLHLGQQHQDSDKIACSRSMYGRGLRSLARLLQHPTTVKSDRTLGAAVLLAIYEMLDGMGHKSWLTHSNGIGTLFRYRGAEAHRDGFGRTLLISFRSFLIADALIRGEPCFLAETAWRSVIKDAVRTEGLMGKGSELGDLVEYAFEEITVCPGLVAWARAISTTKEADALQPQLLMKEIVRTRGRLADLHGQLEMLTCTSLDDKGLENRPDLTGPIPVEVITILARFSLKGLQDCPEVF</sequence>